<dbReference type="PRINTS" id="PR00385">
    <property type="entry name" value="P450"/>
</dbReference>
<dbReference type="GO" id="GO:0005506">
    <property type="term" value="F:iron ion binding"/>
    <property type="evidence" value="ECO:0007669"/>
    <property type="project" value="InterPro"/>
</dbReference>
<evidence type="ECO:0000256" key="11">
    <source>
        <dbReference type="PIRSR" id="PIRSR602401-1"/>
    </source>
</evidence>
<comment type="caution">
    <text evidence="13">The sequence shown here is derived from an EMBL/GenBank/DDBJ whole genome shotgun (WGS) entry which is preliminary data.</text>
</comment>
<dbReference type="InterPro" id="IPR017972">
    <property type="entry name" value="Cyt_P450_CS"/>
</dbReference>
<dbReference type="GO" id="GO:0004497">
    <property type="term" value="F:monooxygenase activity"/>
    <property type="evidence" value="ECO:0007669"/>
    <property type="project" value="UniProtKB-KW"/>
</dbReference>
<dbReference type="SUPFAM" id="SSF48264">
    <property type="entry name" value="Cytochrome P450"/>
    <property type="match status" value="1"/>
</dbReference>
<dbReference type="InterPro" id="IPR001128">
    <property type="entry name" value="Cyt_P450"/>
</dbReference>
<dbReference type="PANTHER" id="PTHR24282:SF211">
    <property type="entry name" value="CYTOCHROME P450-RELATED"/>
    <property type="match status" value="1"/>
</dbReference>
<evidence type="ECO:0000256" key="10">
    <source>
        <dbReference type="ARBA" id="ARBA00023136"/>
    </source>
</evidence>
<keyword evidence="14" id="KW-1185">Reference proteome</keyword>
<keyword evidence="6" id="KW-1133">Transmembrane helix</keyword>
<evidence type="ECO:0000256" key="4">
    <source>
        <dbReference type="ARBA" id="ARBA00022692"/>
    </source>
</evidence>
<keyword evidence="3 11" id="KW-0349">Heme</keyword>
<dbReference type="GO" id="GO:0020037">
    <property type="term" value="F:heme binding"/>
    <property type="evidence" value="ECO:0007669"/>
    <property type="project" value="InterPro"/>
</dbReference>
<evidence type="ECO:0000256" key="6">
    <source>
        <dbReference type="ARBA" id="ARBA00022989"/>
    </source>
</evidence>
<dbReference type="Gene3D" id="1.10.630.10">
    <property type="entry name" value="Cytochrome P450"/>
    <property type="match status" value="1"/>
</dbReference>
<feature type="binding site" description="axial binding residue" evidence="11">
    <location>
        <position position="280"/>
    </location>
    <ligand>
        <name>heme</name>
        <dbReference type="ChEBI" id="CHEBI:30413"/>
    </ligand>
    <ligandPart>
        <name>Fe</name>
        <dbReference type="ChEBI" id="CHEBI:18248"/>
    </ligandPart>
</feature>
<evidence type="ECO:0000256" key="7">
    <source>
        <dbReference type="ARBA" id="ARBA00023002"/>
    </source>
</evidence>
<comment type="similarity">
    <text evidence="2 12">Belongs to the cytochrome P450 family.</text>
</comment>
<evidence type="ECO:0000256" key="1">
    <source>
        <dbReference type="ARBA" id="ARBA00004370"/>
    </source>
</evidence>
<evidence type="ECO:0008006" key="15">
    <source>
        <dbReference type="Google" id="ProtNLM"/>
    </source>
</evidence>
<proteinExistence type="inferred from homology"/>
<comment type="cofactor">
    <cofactor evidence="11">
        <name>heme</name>
        <dbReference type="ChEBI" id="CHEBI:30413"/>
    </cofactor>
</comment>
<keyword evidence="5 11" id="KW-0479">Metal-binding</keyword>
<dbReference type="PROSITE" id="PS00086">
    <property type="entry name" value="CYTOCHROME_P450"/>
    <property type="match status" value="1"/>
</dbReference>
<gene>
    <name evidence="13" type="ORF">HPP92_014281</name>
</gene>
<evidence type="ECO:0000256" key="5">
    <source>
        <dbReference type="ARBA" id="ARBA00022723"/>
    </source>
</evidence>
<dbReference type="InterPro" id="IPR036396">
    <property type="entry name" value="Cyt_P450_sf"/>
</dbReference>
<evidence type="ECO:0000313" key="13">
    <source>
        <dbReference type="EMBL" id="KAG0477440.1"/>
    </source>
</evidence>
<organism evidence="13 14">
    <name type="scientific">Vanilla planifolia</name>
    <name type="common">Vanilla</name>
    <dbReference type="NCBI Taxonomy" id="51239"/>
    <lineage>
        <taxon>Eukaryota</taxon>
        <taxon>Viridiplantae</taxon>
        <taxon>Streptophyta</taxon>
        <taxon>Embryophyta</taxon>
        <taxon>Tracheophyta</taxon>
        <taxon>Spermatophyta</taxon>
        <taxon>Magnoliopsida</taxon>
        <taxon>Liliopsida</taxon>
        <taxon>Asparagales</taxon>
        <taxon>Orchidaceae</taxon>
        <taxon>Vanilloideae</taxon>
        <taxon>Vanilleae</taxon>
        <taxon>Vanilla</taxon>
    </lineage>
</organism>
<dbReference type="GO" id="GO:0016020">
    <property type="term" value="C:membrane"/>
    <property type="evidence" value="ECO:0007669"/>
    <property type="project" value="UniProtKB-SubCell"/>
</dbReference>
<keyword evidence="9 12" id="KW-0503">Monooxygenase</keyword>
<evidence type="ECO:0000256" key="2">
    <source>
        <dbReference type="ARBA" id="ARBA00010617"/>
    </source>
</evidence>
<dbReference type="PANTHER" id="PTHR24282">
    <property type="entry name" value="CYTOCHROME P450 FAMILY MEMBER"/>
    <property type="match status" value="1"/>
</dbReference>
<keyword evidence="8 11" id="KW-0408">Iron</keyword>
<dbReference type="GO" id="GO:0006629">
    <property type="term" value="P:lipid metabolic process"/>
    <property type="evidence" value="ECO:0007669"/>
    <property type="project" value="UniProtKB-ARBA"/>
</dbReference>
<name>A0A835QPZ3_VANPL</name>
<evidence type="ECO:0000313" key="14">
    <source>
        <dbReference type="Proteomes" id="UP000636800"/>
    </source>
</evidence>
<evidence type="ECO:0000256" key="9">
    <source>
        <dbReference type="ARBA" id="ARBA00023033"/>
    </source>
</evidence>
<protein>
    <recommendedName>
        <fullName evidence="15">Cytochrome P450</fullName>
    </recommendedName>
</protein>
<evidence type="ECO:0000256" key="3">
    <source>
        <dbReference type="ARBA" id="ARBA00022617"/>
    </source>
</evidence>
<dbReference type="InterPro" id="IPR002401">
    <property type="entry name" value="Cyt_P450_E_grp-I"/>
</dbReference>
<sequence length="339" mass="38859">MVASTLRMLSKWDEVHQGKGVYEIDVHKELHNFAADVISRVAFGSSYDEGKRIFQLQEEQMFNVYQSLRQVYIPGFRFLPTKKNKRMWSIDKEIQQLLQEVVVANQQTESSSRHLLNLMLCARKHQDRIGAEEIIEECKAFYFAGKETGANFLTWVLLLLASEPKWQQAARAEVVQLCGQTRPPEAEHICKLNLVEMILWETLRLYPPVVSLARQACRDVRLGEICVPKGTQIYIPTLAIHHDKGIWGKDASEFNPMRFSKANRRPMAAFIPFGLGTRICVGQNLVMVEAKLAVAVILQRYAFRVSDSYVHAPIQLLTLQPQHGAFIEFRRLETTQVGF</sequence>
<dbReference type="GO" id="GO:0016705">
    <property type="term" value="F:oxidoreductase activity, acting on paired donors, with incorporation or reduction of molecular oxygen"/>
    <property type="evidence" value="ECO:0007669"/>
    <property type="project" value="InterPro"/>
</dbReference>
<dbReference type="InterPro" id="IPR050665">
    <property type="entry name" value="Cytochrome_P450_Monooxygen"/>
</dbReference>
<dbReference type="PRINTS" id="PR00463">
    <property type="entry name" value="EP450I"/>
</dbReference>
<dbReference type="Proteomes" id="UP000636800">
    <property type="component" value="Chromosome 6"/>
</dbReference>
<dbReference type="EMBL" id="JADCNL010000006">
    <property type="protein sequence ID" value="KAG0477440.1"/>
    <property type="molecule type" value="Genomic_DNA"/>
</dbReference>
<accession>A0A835QPZ3</accession>
<evidence type="ECO:0000256" key="12">
    <source>
        <dbReference type="RuleBase" id="RU000461"/>
    </source>
</evidence>
<reference evidence="13 14" key="1">
    <citation type="journal article" date="2020" name="Nat. Food">
        <title>A phased Vanilla planifolia genome enables genetic improvement of flavour and production.</title>
        <authorList>
            <person name="Hasing T."/>
            <person name="Tang H."/>
            <person name="Brym M."/>
            <person name="Khazi F."/>
            <person name="Huang T."/>
            <person name="Chambers A.H."/>
        </authorList>
    </citation>
    <scope>NUCLEOTIDE SEQUENCE [LARGE SCALE GENOMIC DNA]</scope>
    <source>
        <tissue evidence="13">Leaf</tissue>
    </source>
</reference>
<keyword evidence="10" id="KW-0472">Membrane</keyword>
<comment type="subcellular location">
    <subcellularLocation>
        <location evidence="1">Membrane</location>
    </subcellularLocation>
</comment>
<evidence type="ECO:0000256" key="8">
    <source>
        <dbReference type="ARBA" id="ARBA00023004"/>
    </source>
</evidence>
<dbReference type="Pfam" id="PF00067">
    <property type="entry name" value="p450"/>
    <property type="match status" value="1"/>
</dbReference>
<dbReference type="AlphaFoldDB" id="A0A835QPZ3"/>
<keyword evidence="7 12" id="KW-0560">Oxidoreductase</keyword>
<keyword evidence="4" id="KW-0812">Transmembrane</keyword>